<dbReference type="PANTHER" id="PTHR30386:SF27">
    <property type="entry name" value="MEMBRANE FUSION PROTEIN (MFP) FAMILY PROTEIN"/>
    <property type="match status" value="1"/>
</dbReference>
<feature type="coiled-coil region" evidence="1">
    <location>
        <begin position="204"/>
        <end position="248"/>
    </location>
</feature>
<name>A0A7C9BJR0_9BACT</name>
<proteinExistence type="predicted"/>
<dbReference type="EMBL" id="WHLY01000002">
    <property type="protein sequence ID" value="MPR36901.1"/>
    <property type="molecule type" value="Genomic_DNA"/>
</dbReference>
<feature type="transmembrane region" description="Helical" evidence="2">
    <location>
        <begin position="34"/>
        <end position="53"/>
    </location>
</feature>
<protein>
    <submittedName>
        <fullName evidence="3">Biotin/lipoyl-binding protein</fullName>
    </submittedName>
</protein>
<dbReference type="AlphaFoldDB" id="A0A7C9BJR0"/>
<dbReference type="Gene3D" id="2.40.50.100">
    <property type="match status" value="1"/>
</dbReference>
<dbReference type="PRINTS" id="PR01490">
    <property type="entry name" value="RTXTOXIND"/>
</dbReference>
<evidence type="ECO:0000256" key="1">
    <source>
        <dbReference type="SAM" id="Coils"/>
    </source>
</evidence>
<sequence length="456" mass="50522">MLNISRNRVNDEMVDKYQLHALGTLSTPKTARRFARWMQGIILMLVVILFLPWQQNISGTGSVTALSTQDRPQTVQNIVGGRIEAWYVQEGDYVKAGDTLAILSETKDEYIDPQVLPRIQEQIEAKKQGITGYENKVAALGQQLVALEDALGLSLNKARNKLKQSQMKVVSDSTDLVAVKINYEITKNRLGRYEEGYKSGLFSLTDLESRRLKAQEEAAKVVSQQNKLDIARQELLNARIELGSLQAEYREKLAKARSDRSSAISSQAEAASELSKLQNKYASVAIRQGNYVVRAPQSGYVVRAMKAGLGETIKEGETIATLQPENPAIAVELYVNPMDVALVSPGREVRLEFDGWPALQFAGWPGISVGTFGGKVAVIDRIGSANGKFRLLVRPKPGEEWPAAIRQGSGVYGWVMLSDVPIWYEIWRQLNGFPPNLNQSEIDKITTKSSADGKKK</sequence>
<gene>
    <name evidence="3" type="ORF">GBK04_27105</name>
</gene>
<evidence type="ECO:0000313" key="3">
    <source>
        <dbReference type="EMBL" id="MPR36901.1"/>
    </source>
</evidence>
<keyword evidence="4" id="KW-1185">Reference proteome</keyword>
<dbReference type="PANTHER" id="PTHR30386">
    <property type="entry name" value="MEMBRANE FUSION SUBUNIT OF EMRAB-TOLC MULTIDRUG EFFLUX PUMP"/>
    <property type="match status" value="1"/>
</dbReference>
<evidence type="ECO:0000313" key="4">
    <source>
        <dbReference type="Proteomes" id="UP000479293"/>
    </source>
</evidence>
<evidence type="ECO:0000256" key="2">
    <source>
        <dbReference type="SAM" id="Phobius"/>
    </source>
</evidence>
<reference evidence="3 4" key="1">
    <citation type="submission" date="2019-10" db="EMBL/GenBank/DDBJ databases">
        <title>Draft Genome Sequence of Cytophagaceae sp. SJW1-29.</title>
        <authorList>
            <person name="Choi A."/>
        </authorList>
    </citation>
    <scope>NUCLEOTIDE SEQUENCE [LARGE SCALE GENOMIC DNA]</scope>
    <source>
        <strain evidence="3 4">SJW1-29</strain>
    </source>
</reference>
<dbReference type="InterPro" id="IPR050739">
    <property type="entry name" value="MFP"/>
</dbReference>
<dbReference type="InterPro" id="IPR011053">
    <property type="entry name" value="Single_hybrid_motif"/>
</dbReference>
<keyword evidence="2" id="KW-0812">Transmembrane</keyword>
<dbReference type="Proteomes" id="UP000479293">
    <property type="component" value="Unassembled WGS sequence"/>
</dbReference>
<keyword evidence="2" id="KW-0472">Membrane</keyword>
<organism evidence="3 4">
    <name type="scientific">Salmonirosea aquatica</name>
    <dbReference type="NCBI Taxonomy" id="2654236"/>
    <lineage>
        <taxon>Bacteria</taxon>
        <taxon>Pseudomonadati</taxon>
        <taxon>Bacteroidota</taxon>
        <taxon>Cytophagia</taxon>
        <taxon>Cytophagales</taxon>
        <taxon>Spirosomataceae</taxon>
        <taxon>Salmonirosea</taxon>
    </lineage>
</organism>
<dbReference type="SUPFAM" id="SSF51230">
    <property type="entry name" value="Single hybrid motif"/>
    <property type="match status" value="1"/>
</dbReference>
<keyword evidence="2" id="KW-1133">Transmembrane helix</keyword>
<accession>A0A7C9BJR0</accession>
<comment type="caution">
    <text evidence="3">The sequence shown here is derived from an EMBL/GenBank/DDBJ whole genome shotgun (WGS) entry which is preliminary data.</text>
</comment>
<dbReference type="RefSeq" id="WP_152765199.1">
    <property type="nucleotide sequence ID" value="NZ_WHLY01000002.1"/>
</dbReference>
<keyword evidence="1" id="KW-0175">Coiled coil</keyword>